<keyword evidence="2" id="KW-0067">ATP-binding</keyword>
<dbReference type="GO" id="GO:0017116">
    <property type="term" value="F:single-stranded DNA helicase activity"/>
    <property type="evidence" value="ECO:0007669"/>
    <property type="project" value="TreeGrafter"/>
</dbReference>
<dbReference type="GO" id="GO:0008854">
    <property type="term" value="F:exodeoxyribonuclease V activity"/>
    <property type="evidence" value="ECO:0007669"/>
    <property type="project" value="InterPro"/>
</dbReference>
<dbReference type="GO" id="GO:0005524">
    <property type="term" value="F:ATP binding"/>
    <property type="evidence" value="ECO:0007669"/>
    <property type="project" value="UniProtKB-KW"/>
</dbReference>
<dbReference type="PANTHER" id="PTHR43788:SF6">
    <property type="entry name" value="DNA HELICASE B"/>
    <property type="match status" value="1"/>
</dbReference>
<dbReference type="InterPro" id="IPR027785">
    <property type="entry name" value="UvrD-like_helicase_C"/>
</dbReference>
<dbReference type="Gene3D" id="3.40.50.300">
    <property type="entry name" value="P-loop containing nucleotide triphosphate hydrolases"/>
    <property type="match status" value="2"/>
</dbReference>
<sequence length="749" mass="84217">MAKKSSLIDNPELTLSPILPSEWTTAGTARSRFAEASVDGSLKKQIVAPALTESLQRLRQQFAEIQLGSEYFFQALDFLRWGDANHTNESEATNLCFHVRLSGLLLMRKAAISGSTCLPWTELQTQISSMLLKSGFSVTENSPDEWQNWLLTVCGTGSESDVLCFEKTIIIENNSLLYFNKNWLRECQLLSLMWKRLNMQVVVPEKSVVENVLGNVLEENPVRFGKQPLKLAEKQKEAVLLAISSPFMIVSGGPGTGKTSVAVTMLRVLKQLGLAERPALAAPTGRAAKRMSESVVNSLRSLENTEQLLPDQELLEVAAEAKTLHRLLGYFPDERSFRHHEYNPLEHDLLIIDEGSMIDQELMIYLLRAANSELPHRTSVPRIILLGDAQQLPPVGNGAVLMELTQDLGGPDQEDAVDNPVPVVSLVRSYRQKIADPAGRNILGVAETVKNIGHDPRPELLFEAKSPNQEIIQRLNSLEEVELEKVLLLNQVNSLDQIKVFAKWWVEQFLQDENFLLLTQQEYPFDAAESCASQLDYLFNHLKNFHVLTATQVLSTGAEKLNQKIRECWLAENGANQIFSEHYPGEPVIVTENNYMYRLFNGDQGIFLKFLNPDTNEMELKAVFPVEGVFKTFYEHELHHLYPAYATTVHKSQGSEYNHLALILPTLSIDSGKAELETRRVRELMSREMLYTALTRAVKSVLIIGEQSVLESAALHKVSRYSGLGTSLRSKRINRSKSVKNLKIKSKKN</sequence>
<name>A0A381RXH4_9ZZZZ</name>
<dbReference type="GO" id="GO:0006310">
    <property type="term" value="P:DNA recombination"/>
    <property type="evidence" value="ECO:0007669"/>
    <property type="project" value="InterPro"/>
</dbReference>
<dbReference type="SUPFAM" id="SSF52540">
    <property type="entry name" value="P-loop containing nucleoside triphosphate hydrolases"/>
    <property type="match status" value="1"/>
</dbReference>
<dbReference type="PANTHER" id="PTHR43788">
    <property type="entry name" value="DNA2/NAM7 HELICASE FAMILY MEMBER"/>
    <property type="match status" value="1"/>
</dbReference>
<reference evidence="4" key="1">
    <citation type="submission" date="2018-05" db="EMBL/GenBank/DDBJ databases">
        <authorList>
            <person name="Lanie J.A."/>
            <person name="Ng W.-L."/>
            <person name="Kazmierczak K.M."/>
            <person name="Andrzejewski T.M."/>
            <person name="Davidsen T.M."/>
            <person name="Wayne K.J."/>
            <person name="Tettelin H."/>
            <person name="Glass J.I."/>
            <person name="Rusch D."/>
            <person name="Podicherti R."/>
            <person name="Tsui H.-C.T."/>
            <person name="Winkler M.E."/>
        </authorList>
    </citation>
    <scope>NUCLEOTIDE SEQUENCE</scope>
</reference>
<evidence type="ECO:0000256" key="1">
    <source>
        <dbReference type="ARBA" id="ARBA00022741"/>
    </source>
</evidence>
<gene>
    <name evidence="4" type="ORF">METZ01_LOCUS48758</name>
</gene>
<evidence type="ECO:0000259" key="3">
    <source>
        <dbReference type="Pfam" id="PF13538"/>
    </source>
</evidence>
<dbReference type="GO" id="GO:0009338">
    <property type="term" value="C:exodeoxyribonuclease V complex"/>
    <property type="evidence" value="ECO:0007669"/>
    <property type="project" value="InterPro"/>
</dbReference>
<dbReference type="AlphaFoldDB" id="A0A381RXH4"/>
<dbReference type="Pfam" id="PF13538">
    <property type="entry name" value="UvrD_C_2"/>
    <property type="match status" value="1"/>
</dbReference>
<dbReference type="GO" id="GO:0006302">
    <property type="term" value="P:double-strand break repair"/>
    <property type="evidence" value="ECO:0007669"/>
    <property type="project" value="InterPro"/>
</dbReference>
<feature type="domain" description="UvrD-like helicase C-terminal" evidence="3">
    <location>
        <begin position="643"/>
        <end position="704"/>
    </location>
</feature>
<dbReference type="CDD" id="cd17933">
    <property type="entry name" value="DEXSc_RecD-like"/>
    <property type="match status" value="1"/>
</dbReference>
<evidence type="ECO:0000256" key="2">
    <source>
        <dbReference type="ARBA" id="ARBA00022840"/>
    </source>
</evidence>
<dbReference type="NCBIfam" id="TIGR01447">
    <property type="entry name" value="recD"/>
    <property type="match status" value="1"/>
</dbReference>
<dbReference type="EMBL" id="UINC01002365">
    <property type="protein sequence ID" value="SUZ95904.1"/>
    <property type="molecule type" value="Genomic_DNA"/>
</dbReference>
<keyword evidence="1" id="KW-0547">Nucleotide-binding</keyword>
<organism evidence="4">
    <name type="scientific">marine metagenome</name>
    <dbReference type="NCBI Taxonomy" id="408172"/>
    <lineage>
        <taxon>unclassified sequences</taxon>
        <taxon>metagenomes</taxon>
        <taxon>ecological metagenomes</taxon>
    </lineage>
</organism>
<dbReference type="InterPro" id="IPR050534">
    <property type="entry name" value="Coronavir_polyprotein_1ab"/>
</dbReference>
<proteinExistence type="predicted"/>
<accession>A0A381RXH4</accession>
<evidence type="ECO:0000313" key="4">
    <source>
        <dbReference type="EMBL" id="SUZ95904.1"/>
    </source>
</evidence>
<dbReference type="Pfam" id="PF13245">
    <property type="entry name" value="AAA_19"/>
    <property type="match status" value="1"/>
</dbReference>
<dbReference type="CDD" id="cd18809">
    <property type="entry name" value="SF1_C_RecD"/>
    <property type="match status" value="1"/>
</dbReference>
<dbReference type="InterPro" id="IPR006344">
    <property type="entry name" value="RecD"/>
</dbReference>
<protein>
    <recommendedName>
        <fullName evidence="3">UvrD-like helicase C-terminal domain-containing protein</fullName>
    </recommendedName>
</protein>
<dbReference type="InterPro" id="IPR027417">
    <property type="entry name" value="P-loop_NTPase"/>
</dbReference>